<dbReference type="RefSeq" id="XP_013905492.1">
    <property type="nucleotide sequence ID" value="XM_014050038.1"/>
</dbReference>
<evidence type="ECO:0000256" key="4">
    <source>
        <dbReference type="HAMAP-Rule" id="MF_03192"/>
    </source>
</evidence>
<dbReference type="AlphaFoldDB" id="A0A0D2K8C0"/>
<dbReference type="HAMAP" id="MF_01813">
    <property type="entry name" value="MenG_UbiE_methyltr"/>
    <property type="match status" value="1"/>
</dbReference>
<dbReference type="GO" id="GO:0052624">
    <property type="term" value="F:2-phytyl-1,4-naphthoquinone methyltransferase activity"/>
    <property type="evidence" value="ECO:0007669"/>
    <property type="project" value="UniProtKB-UniRule"/>
</dbReference>
<dbReference type="PANTHER" id="PTHR43591:SF24">
    <property type="entry name" value="2-METHOXY-6-POLYPRENYL-1,4-BENZOQUINOL METHYLASE, MITOCHONDRIAL"/>
    <property type="match status" value="1"/>
</dbReference>
<dbReference type="KEGG" id="mng:MNEG_1473"/>
<name>A0A0D2K8C0_9CHLO</name>
<evidence type="ECO:0000256" key="5">
    <source>
        <dbReference type="SAM" id="MobiDB-lite"/>
    </source>
</evidence>
<keyword evidence="7" id="KW-1185">Reference proteome</keyword>
<dbReference type="GeneID" id="25732320"/>
<dbReference type="PANTHER" id="PTHR43591">
    <property type="entry name" value="METHYLTRANSFERASE"/>
    <property type="match status" value="1"/>
</dbReference>
<keyword evidence="3 4" id="KW-0949">S-adenosyl-L-methionine</keyword>
<feature type="region of interest" description="Disordered" evidence="5">
    <location>
        <begin position="1"/>
        <end position="79"/>
    </location>
</feature>
<reference evidence="6 7" key="1">
    <citation type="journal article" date="2013" name="BMC Genomics">
        <title>Reconstruction of the lipid metabolism for the microalga Monoraphidium neglectum from its genome sequence reveals characteristics suitable for biofuel production.</title>
        <authorList>
            <person name="Bogen C."/>
            <person name="Al-Dilaimi A."/>
            <person name="Albersmeier A."/>
            <person name="Wichmann J."/>
            <person name="Grundmann M."/>
            <person name="Rupp O."/>
            <person name="Lauersen K.J."/>
            <person name="Blifernez-Klassen O."/>
            <person name="Kalinowski J."/>
            <person name="Goesmann A."/>
            <person name="Mussgnug J.H."/>
            <person name="Kruse O."/>
        </authorList>
    </citation>
    <scope>NUCLEOTIDE SEQUENCE [LARGE SCALE GENOMIC DNA]</scope>
    <source>
        <strain evidence="6 7">SAG 48.87</strain>
    </source>
</reference>
<evidence type="ECO:0000256" key="3">
    <source>
        <dbReference type="ARBA" id="ARBA00022691"/>
    </source>
</evidence>
<evidence type="ECO:0000256" key="2">
    <source>
        <dbReference type="ARBA" id="ARBA00022679"/>
    </source>
</evidence>
<protein>
    <recommendedName>
        <fullName evidence="4">2-phytyl-1,4-beta-naphthoquinone methyltransferase, chloroplastic</fullName>
        <ecNumber evidence="4">2.1.1.329</ecNumber>
    </recommendedName>
    <alternativeName>
        <fullName evidence="4">Demethylphylloquinone methyltransferase</fullName>
    </alternativeName>
    <alternativeName>
        <fullName evidence="4">Menaquinone biosynthesis methyltransferase ubiE-like protein</fullName>
    </alternativeName>
</protein>
<gene>
    <name evidence="4" type="primary">MENG</name>
    <name evidence="6" type="ORF">MNEG_1473</name>
</gene>
<evidence type="ECO:0000256" key="1">
    <source>
        <dbReference type="ARBA" id="ARBA00022603"/>
    </source>
</evidence>
<dbReference type="PROSITE" id="PS01183">
    <property type="entry name" value="UBIE_1"/>
    <property type="match status" value="1"/>
</dbReference>
<dbReference type="CDD" id="cd02440">
    <property type="entry name" value="AdoMet_MTases"/>
    <property type="match status" value="1"/>
</dbReference>
<dbReference type="InterPro" id="IPR004033">
    <property type="entry name" value="UbiE/COQ5_MeTrFase"/>
</dbReference>
<keyword evidence="2 4" id="KW-0808">Transferase</keyword>
<dbReference type="InterPro" id="IPR029063">
    <property type="entry name" value="SAM-dependent_MTases_sf"/>
</dbReference>
<sequence length="315" mass="33616">MHKLAHHQSVLGSAAGARAPWPAAAQRAQRRQWRDTQAWAARTELQSATTSAAQPSTSGRFDGEELPGPQGAFQPGQEAAARQQLFNRIAPVYDELNERLSLGQHRVWKRMAVRWSGAAPGHAALDVCCGSGDLAFELARVVGATGHVTGLDFAAEMLEDAESRRAAAPGVRPASRPPARMSWVQGDALALPFPDASFDAATMGYGLRNVADIPRALAELARVLKPGASAAVLDFNNSEDPVVDGLQAFFLERLVVPAASAYGLAAEYEYLRPSIKRFPTGREQEAMARAAGFASAVHYNVGFGLMGCLVATKAR</sequence>
<dbReference type="GO" id="GO:0009507">
    <property type="term" value="C:chloroplast"/>
    <property type="evidence" value="ECO:0007669"/>
    <property type="project" value="UniProtKB-SubCell"/>
</dbReference>
<dbReference type="Proteomes" id="UP000054498">
    <property type="component" value="Unassembled WGS sequence"/>
</dbReference>
<dbReference type="OrthoDB" id="6329284at2759"/>
<feature type="compositionally biased region" description="Low complexity" evidence="5">
    <location>
        <begin position="35"/>
        <end position="58"/>
    </location>
</feature>
<accession>A0A0D2K8C0</accession>
<dbReference type="PROSITE" id="PS51608">
    <property type="entry name" value="SAM_MT_UBIE"/>
    <property type="match status" value="1"/>
</dbReference>
<organism evidence="6 7">
    <name type="scientific">Monoraphidium neglectum</name>
    <dbReference type="NCBI Taxonomy" id="145388"/>
    <lineage>
        <taxon>Eukaryota</taxon>
        <taxon>Viridiplantae</taxon>
        <taxon>Chlorophyta</taxon>
        <taxon>core chlorophytes</taxon>
        <taxon>Chlorophyceae</taxon>
        <taxon>CS clade</taxon>
        <taxon>Sphaeropleales</taxon>
        <taxon>Selenastraceae</taxon>
        <taxon>Monoraphidium</taxon>
    </lineage>
</organism>
<dbReference type="NCBIfam" id="NF001244">
    <property type="entry name" value="PRK00216.1-5"/>
    <property type="match status" value="1"/>
</dbReference>
<dbReference type="NCBIfam" id="TIGR01934">
    <property type="entry name" value="MenG_MenH_UbiE"/>
    <property type="match status" value="1"/>
</dbReference>
<keyword evidence="1 4" id="KW-0489">Methyltransferase</keyword>
<comment type="subcellular location">
    <subcellularLocation>
        <location evidence="4">Plastid</location>
        <location evidence="4">Chloroplast</location>
    </subcellularLocation>
</comment>
<dbReference type="Gene3D" id="3.40.50.150">
    <property type="entry name" value="Vaccinia Virus protein VP39"/>
    <property type="match status" value="1"/>
</dbReference>
<dbReference type="InterPro" id="IPR023576">
    <property type="entry name" value="UbiE/COQ5_MeTrFase_CS"/>
</dbReference>
<evidence type="ECO:0000313" key="6">
    <source>
        <dbReference type="EMBL" id="KIZ06473.1"/>
    </source>
</evidence>
<keyword evidence="4" id="KW-0934">Plastid</keyword>
<dbReference type="STRING" id="145388.A0A0D2K8C0"/>
<dbReference type="EC" id="2.1.1.329" evidence="4"/>
<dbReference type="EMBL" id="KK100367">
    <property type="protein sequence ID" value="KIZ06473.1"/>
    <property type="molecule type" value="Genomic_DNA"/>
</dbReference>
<evidence type="ECO:0000313" key="7">
    <source>
        <dbReference type="Proteomes" id="UP000054498"/>
    </source>
</evidence>
<dbReference type="GO" id="GO:0032259">
    <property type="term" value="P:methylation"/>
    <property type="evidence" value="ECO:0007669"/>
    <property type="project" value="UniProtKB-KW"/>
</dbReference>
<dbReference type="GO" id="GO:0042372">
    <property type="term" value="P:phylloquinone biosynthetic process"/>
    <property type="evidence" value="ECO:0007669"/>
    <property type="project" value="UniProtKB-UniRule"/>
</dbReference>
<comment type="similarity">
    <text evidence="4">Belongs to the class I-like SAM-binding methyltransferase superfamily. MenG/UbiE family.</text>
</comment>
<keyword evidence="6" id="KW-0830">Ubiquinone</keyword>
<proteinExistence type="inferred from homology"/>
<dbReference type="Pfam" id="PF01209">
    <property type="entry name" value="Ubie_methyltran"/>
    <property type="match status" value="1"/>
</dbReference>
<comment type="catalytic activity">
    <reaction evidence="4">
        <text>demethylphylloquinol + S-adenosyl-L-methionine = phylloquinol + S-adenosyl-L-homocysteine + H(+)</text>
        <dbReference type="Rhea" id="RHEA:40551"/>
        <dbReference type="ChEBI" id="CHEBI:15378"/>
        <dbReference type="ChEBI" id="CHEBI:28433"/>
        <dbReference type="ChEBI" id="CHEBI:57856"/>
        <dbReference type="ChEBI" id="CHEBI:59789"/>
        <dbReference type="ChEBI" id="CHEBI:87844"/>
        <dbReference type="EC" id="2.1.1.329"/>
    </reaction>
</comment>
<dbReference type="SUPFAM" id="SSF53335">
    <property type="entry name" value="S-adenosyl-L-methionine-dependent methyltransferases"/>
    <property type="match status" value="1"/>
</dbReference>
<dbReference type="InterPro" id="IPR032904">
    <property type="entry name" value="MenG"/>
</dbReference>
<keyword evidence="4" id="KW-0150">Chloroplast</keyword>
<feature type="compositionally biased region" description="Low complexity" evidence="5">
    <location>
        <begin position="14"/>
        <end position="27"/>
    </location>
</feature>
<dbReference type="HAMAP" id="MF_01982">
    <property type="entry name" value="MenG_phylloquinone_subfam"/>
    <property type="match status" value="1"/>
</dbReference>
<comment type="function">
    <text evidence="4">Involved in the biosynthesis of phylloquinone (vitamin K1). Methyltransferase required for the conversion of 2-phytyl-1,4-beta-naphthoquinol to phylloquinol.</text>
</comment>